<evidence type="ECO:0000313" key="2">
    <source>
        <dbReference type="Proteomes" id="UP000002630"/>
    </source>
</evidence>
<sequence>MVVGRRRSFGERENKKDGLVTDIYDEPARGMPNLWCMTVNNTCVRLVGRCGWGTWRIANGVDYDVVAAWDAKDGYSTPATRCQTLQDGKLRSIG</sequence>
<keyword evidence="2" id="KW-1185">Reference proteome</keyword>
<proteinExistence type="predicted"/>
<reference evidence="1 2" key="1">
    <citation type="journal article" date="2010" name="Nature">
        <title>The Ectocarpus genome and the independent evolution of multicellularity in brown algae.</title>
        <authorList>
            <person name="Cock J.M."/>
            <person name="Sterck L."/>
            <person name="Rouze P."/>
            <person name="Scornet D."/>
            <person name="Allen A.E."/>
            <person name="Amoutzias G."/>
            <person name="Anthouard V."/>
            <person name="Artiguenave F."/>
            <person name="Aury J.M."/>
            <person name="Badger J.H."/>
            <person name="Beszteri B."/>
            <person name="Billiau K."/>
            <person name="Bonnet E."/>
            <person name="Bothwell J.H."/>
            <person name="Bowler C."/>
            <person name="Boyen C."/>
            <person name="Brownlee C."/>
            <person name="Carrano C.J."/>
            <person name="Charrier B."/>
            <person name="Cho G.Y."/>
            <person name="Coelho S.M."/>
            <person name="Collen J."/>
            <person name="Corre E."/>
            <person name="Da Silva C."/>
            <person name="Delage L."/>
            <person name="Delaroque N."/>
            <person name="Dittami S.M."/>
            <person name="Doulbeau S."/>
            <person name="Elias M."/>
            <person name="Farnham G."/>
            <person name="Gachon C.M."/>
            <person name="Gschloessl B."/>
            <person name="Heesch S."/>
            <person name="Jabbari K."/>
            <person name="Jubin C."/>
            <person name="Kawai H."/>
            <person name="Kimura K."/>
            <person name="Kloareg B."/>
            <person name="Kupper F.C."/>
            <person name="Lang D."/>
            <person name="Le Bail A."/>
            <person name="Leblanc C."/>
            <person name="Lerouge P."/>
            <person name="Lohr M."/>
            <person name="Lopez P.J."/>
            <person name="Martens C."/>
            <person name="Maumus F."/>
            <person name="Michel G."/>
            <person name="Miranda-Saavedra D."/>
            <person name="Morales J."/>
            <person name="Moreau H."/>
            <person name="Motomura T."/>
            <person name="Nagasato C."/>
            <person name="Napoli C.A."/>
            <person name="Nelson D.R."/>
            <person name="Nyvall-Collen P."/>
            <person name="Peters A.F."/>
            <person name="Pommier C."/>
            <person name="Potin P."/>
            <person name="Poulain J."/>
            <person name="Quesneville H."/>
            <person name="Read B."/>
            <person name="Rensing S.A."/>
            <person name="Ritter A."/>
            <person name="Rousvoal S."/>
            <person name="Samanta M."/>
            <person name="Samson G."/>
            <person name="Schroeder D.C."/>
            <person name="Segurens B."/>
            <person name="Strittmatter M."/>
            <person name="Tonon T."/>
            <person name="Tregear J.W."/>
            <person name="Valentin K."/>
            <person name="von Dassow P."/>
            <person name="Yamagishi T."/>
            <person name="Van de Peer Y."/>
            <person name="Wincker P."/>
        </authorList>
    </citation>
    <scope>NUCLEOTIDE SEQUENCE [LARGE SCALE GENOMIC DNA]</scope>
    <source>
        <strain evidence="2">Ec32 / CCAP1310/4</strain>
    </source>
</reference>
<dbReference type="EMBL" id="FN649760">
    <property type="protein sequence ID" value="CBJ34142.1"/>
    <property type="molecule type" value="Genomic_DNA"/>
</dbReference>
<organism evidence="1 2">
    <name type="scientific">Ectocarpus siliculosus</name>
    <name type="common">Brown alga</name>
    <name type="synonym">Conferva siliculosa</name>
    <dbReference type="NCBI Taxonomy" id="2880"/>
    <lineage>
        <taxon>Eukaryota</taxon>
        <taxon>Sar</taxon>
        <taxon>Stramenopiles</taxon>
        <taxon>Ochrophyta</taxon>
        <taxon>PX clade</taxon>
        <taxon>Phaeophyceae</taxon>
        <taxon>Ectocarpales</taxon>
        <taxon>Ectocarpaceae</taxon>
        <taxon>Ectocarpus</taxon>
    </lineage>
</organism>
<dbReference type="Proteomes" id="UP000002630">
    <property type="component" value="Unassembled WGS sequence"/>
</dbReference>
<gene>
    <name evidence="1" type="ORF">Esi_1102_0001</name>
</gene>
<evidence type="ECO:0000313" key="1">
    <source>
        <dbReference type="EMBL" id="CBJ34142.1"/>
    </source>
</evidence>
<name>D7FHU4_ECTSI</name>
<dbReference type="AlphaFoldDB" id="D7FHU4"/>
<dbReference type="InParanoid" id="D7FHU4"/>
<protein>
    <submittedName>
        <fullName evidence="1">Uncharacterized protein</fullName>
    </submittedName>
</protein>
<accession>D7FHU4</accession>